<dbReference type="FunFam" id="2.60.40.10:FF:000031">
    <property type="entry name" value="Myosin-binding protein C, slow type"/>
    <property type="match status" value="1"/>
</dbReference>
<feature type="compositionally biased region" description="Basic and acidic residues" evidence="11">
    <location>
        <begin position="4334"/>
        <end position="4344"/>
    </location>
</feature>
<dbReference type="InterPro" id="IPR011009">
    <property type="entry name" value="Kinase-like_dom_sf"/>
</dbReference>
<name>A0A1J1IKL7_9DIPT</name>
<dbReference type="FunFam" id="2.60.40.10:FF:000612">
    <property type="entry name" value="palladin isoform X1"/>
    <property type="match status" value="1"/>
</dbReference>
<feature type="compositionally biased region" description="Acidic residues" evidence="11">
    <location>
        <begin position="4287"/>
        <end position="4303"/>
    </location>
</feature>
<feature type="domain" description="Ig-like" evidence="14">
    <location>
        <begin position="5962"/>
        <end position="6052"/>
    </location>
</feature>
<evidence type="ECO:0000256" key="12">
    <source>
        <dbReference type="SAM" id="Phobius"/>
    </source>
</evidence>
<keyword evidence="12" id="KW-0812">Transmembrane</keyword>
<evidence type="ECO:0000313" key="16">
    <source>
        <dbReference type="EMBL" id="CRL00789.1"/>
    </source>
</evidence>
<sequence>MAGEKKGKVGTKGAKQIIEENLGTLKFYRNMSLGACIAFFVITFLIKSFTGTIITMTIITFIIQFGSYYFMRMMSRPQYTDTGSILDSGTDLNLEGGVAEHIKDIIILTSGTQILSLLSNWFWLLLLFGPIRAVYMLWGSVIQPWLSQKGEEGQNSVANDKKQKKMERRMKRKYRKFEFKFEEDENQQIHCINHSTVELSATFETLPEKFDTITIDWARDGQSITNSEKFKITKTKNAIQLAIQHVQREDAGHYTLFAKSDTGETAKKEIELLVEDRSFGDNPPTFIRRLNDLAVKVGTRTRLLVEIRSTTDVRVTWYRNDRRICENDRINFVNEGSFFCLEISSITLDDGGRWMCMAENQSGRNSCLATLNVLGTLKHRLTNISIIYLIFSSILFLVPKAYKIPEFVEELRAILTEQGTVSLECKVIGVPTPLLRWFKDSKEIKAGDVFALTANIDDPTSLGTYTCEAVNCMGRTYSSSKLHISGKTSRESSMQPGKPLGPPPVFTNELKNVQAKIGDMLSIGCQIMIPPWPKAILWYNKDGKVELNDKYKIIEDGLGSYTLEIKNAEFCDEGEWKCAVTSNEGIISMSTCMVNMEIPKNYRKPRFMENLKAILTDEGLVSFECKVVGFPTPLLRWFKDGHELKPGDVYQLTGSNSLGSYSCIAKNCMGEASSSAVLTLEDIQSQLNENEKIELLQKNQPPKFIKGLSSTETKINEPYKFTIQVKTPNNAVFSWCRDDYPINSSSDHYEVVTESKNGICNLLIKCVEFSDQGEWKCVATNEYGHSTSTCFLKLQIPRHFKKPRFLECLRAVLTEEGAVNLECKVIGVPQPVLKWFKDGVELKPGDIHRIISGQDGACSLGTYTCEAKNCMGIVTSSATLLGYDEGYKNVPKNEPLNVLQRNLSLSTIHEERTSQLYDTPMGDITVDEKADVSFSFDGKEVSVSLYETPDLTEEEALQIIEMYADQISEHVTEQNVVELPPLRFVKETTTSGNMLMEAVVIDVSPDYFPPDDDMRTEADLEEISVIDPVSQIFDESQSIPSASKRKQKDESLKSGEVEEFFSLSQSKQTKPLSILDNYVVAEAESEGDVTETDLQTFESAKSFEKVEMEVQKNLVKTDDSLKQDEYPKSPKRKKSSPESSLKTKDDESIYLQDLSGEQGDGLKVPPKKKKDSKMIANNKIIIETILRDVTSTKAHLKAVQNEVVAQSNLMMIPASVESSIEIIRNVYDPLMEIEKKSKNYNGEANIETLYKELLFDMRNLNNALNVIEKCVEMDAQGRTLVQRTSVCVIESAGTQILTLFEDMKQIYLKNVEGKLQDEALLIINEMKTGINITEDTIKSQILMQEASAIEASKRVEASIAQIQLPDSVPLETMFFSELPKEAQSFKMLCKLVIQFQNIVEQSYNSGEINEVVLSDIKTVINEMHNIMGNVENKIKVVNTKDSLENKIAIKLFDTVSPPLYEINNSLHKIRQEVSSGYNNTFVLDKIILPLQEIQNGLASMGNEIDTDYNRQESPVETEDNQKLIQNMKQNIIYLGSNIENIKSAADSSAYNCFMDVKETISKIINKVTEGSIPKGSIQIITIFKTPIEELNYCFRHMEEKSTTGSLKDLLEPLSILREKVEEIPSFSNLTDSSCINDELLELMTQIGRCESAIATYNSGQQSLNNSEKLLKLCNPIKELHHDLNISMKADQLLLDSIDEFSKNEAKSRFANILIEFKNQIAKIQHEVFAVDEISDVIAYEKFDVLYAKSLKHLQETIEETLHQIIEPKERTVETDEKSNLIEIENVHKLSRVLNVPDTPEVITEFLNEEKATQNKYFESEKISEEMVEEKHIENVNETNGEKNDQVTETSSNETDTPKKKIKTEISVILLSMKNITKMPQEVQATEKILSNILENISDLDSDEKQLQDVVTSVAKAEASLMARRTSEMILIKNNFSSLKESLVILQSNAKAQTPVEQQVEQSQVATIDEVKTDDVSKIVAVTDEKEQKASDAEEVQEVIISKDEEIVEVTVEKEQKAPDSDKVSKQEEIQEPAESLVILQSNAKAQTPVEQVEQSQVATIDEVKSDKVLKIVEVTDEKEQKVPDAEEVPKHEEVQEAIISKDEKIVEVTVEKEQKAPDSDKVSKQEEIQEPAISKDDKPSEEQPQPSTVSEVEPKSEASVKVSEVNEVTVEMNVTLKKAKDDIETTMKSMKNVRRLPSEVQAIEEVLANTFENISDLASNEKQLQDVVTSVAKAEASLMARRTSEMVLIKNNLSSLKESLVILQSNAKAQTPVEQVEQSQVATIDEVKSDKVLKIVEVNDEKEQKVPDAEEVQEVIISKDEKIVEVTVEKEQKAPDSDKVSKQEEIQEPAVPKDDKPSEEQPQPSTVSEVEPKSEASVKVSEVNEVTVEMNVTLKKAKDDIETTMKSMKNVRRLPFEVQAIEEFLANTVENISDLVSNEKQLQDVVTSVAKAEASLMARRTSEMILIKNNLSSLKESLVILQSNAKAQTPVEQQVEQSQVATIDEVKPDEVLKIVEVTDEKEQKVPDAEEVPKHEEVQEAIISMEEKIVEVTVGKEQKAPDSDKVSKKEEIQEPAVTWDDKPSEEQPQPLTASEVEPKSDASVKVSEVNEVTVEMNVTLKKAKDDIETTMKSMKNVRRLPSEVQAIEEVLANTFENISDLASNEKQLQDVVTSVAKAEASLMARRTSEMVLIKNNLSSLKKSLVILQSNAKAQTPVEQQVEQSQVATIDEVKPDEVLKIVELTDEKEQKASDAEEVQEAIITKDEKIVEVTVEKKQKAPDSDKVSKQEEIQEPAISKDDKPSEEQPQPSTVSEVEQKSEASVKVSEVNEVTVEMNVTLKKAKDDIETTMKSMKNVRRLPSEVQAIEEVLANTFENISDLASNEKQLQDVVTSVAKAEASMMARRTSEMVLIKNNLSSLKESLVILQSNDKAQTRVEQQVEQSQVPKIDEVKPDEILKILEVTGEKEQKALDAEVPKQNEIQEAIISKDENIVDVASGKNQKVSETEKELPSAVSDVQPKSEDAAKIPETNTDIGNALKKAKNEIESTMKSVKDVKRLPSEVKATEQILSDVLEHISDLVSDKKKLQDVLVSVEKAEVSMAVKKTTPMILIKNNLSSLKESLVILQSNVQTQAPVEQQVEQSQVSKIDDVKPDEVSKIVEDTAEKDQKVPEKEKELPSAVSDVQPKSEDAAKIPEVTETNTDIGNALKKAKNEIESTMKSVKDVKRLPSEVQATELILSNVLEHISDLVSDTKKLQDVLVAVEKAEVSMAVKKTTPMILIKNNLSSLKESLVILQSNVQAQALVEQPVEESQIAEIEKVVSEKEQKTPDEDKVLNQEDNQEKILCKVEKLSQAKELQLQDSGVRLESSALISNEDLKLFAKSGEQVLNHDQTKIQDDPIKNDRTKQHVDPLISNSIRKEISSYEFSNSDSQRHSRRELKIMPTFIARLRNRSAAANSIIKLTCAVSDPECSTCWSKDDVKISNSNKYSIENTNGVLSLEIKNATTQDAGNYSCVVSNNYGEVETTSSLAIYSEDVVHSSPVFTKNLKEPVVTVPDTLAVPAEPKINRYFKREKSPFEVGDKKELQVASSHAIIDKACVMDISGGAAGVAGKMDEYINLLFTDYCSLDKASCADISEVKIVIIEEEETEPVVIVPERSIEEQDASLKAEKANAERKAEEARIQAETEEQERIAREETEKIAKEEAEKAAAEEAEKKRLEEEEKARIAAEKEKERLKAEAEAKQKAEAEEKARIAAEEEERRIAEEEKARKEAEIANYDSDRDLIPPKEEPGIDWEAVEEEEPAIPAVLQELLLERSVAAETETESESEMTEKDRDLEWQRQRQMMRPPLVITHLKSRAVATCTTAKLTCNVTGPGILVRWLKNGAPIEINPNKYKFFNREGLLSLEISNVDKSDNAEYTCFVKNKNGETSTVASLTVYDNLDLDRPIPPTFITIKAQKSLDEEKPVEEEKVELDKWGDPIKKSKRKVRPLSLWAQREKLEFTVHLHKMTVIEDKNARFICGVSGGGKLEILWYKNGKKIRFERTPRILDYSKDSTGCIGIECTQPSDAGIYSCTFTDIDKNESLSTSCELIVVPRIHKTKELAQKVPPTFVRKLQYTHKLEENQLIVHCKIFGNPEPTIKWFKDKIPLNMFSIPRYTIYNHPDDLHEHTIASLIVESPSYLDNGDYIIEIENEMGVEKRVLNVQFQTEEEYNNLYFQKYLEHKENLKYHQYQPGETRWEDVVPEVKEFVFWEPEEEKENNKNNKKKRKKKRKILKTIVTPWGDEKQVEVTDEEDSGESIYDSEDEKQEKKSETPEDEGDNGWNVEGEVALSEEEGDANKSESKVDELMDQEQSQIVETSEDKESNTEPQITDENKVSGEVEKDLEHSEEIETENVFNDNKVLEIQQDFEALQLEEDNKTNERKSQEVEELENYISTRKTVQEEHPIILRRPKFYITDFQLRKKFYFVNKLIDVELLKGKTLTMQSLSSSIGPVTCEWRHNGRLIKAPTARKTIEFYPRKNLTILEIENTRVLDSGTYTVTVYNDYTEPLIDSCKVMITVPKPKETADQPPTFTRLLTDKYIERTDELILDCHVRGNPKPTIQWFKNNLEILPDRNERYRVVYDDEGTCTLTISNPIKHADRGRYEVKAKNCMGEDACYLRVWFRGKDDGDDKAEKAEYRRTQKMFKSRHVKPKDEDEWQQELYHSKRLDKQKEYDHRYKLSWLTHPYPQTLAQGSTLKFTAFVDGKYPQFDWYYNDIPLIHGRKYRQIVTKNGKGSLIINNVQPSDSGLYKLIVKNYANSIESEAKVTVYAYEHKNFEPPLFTNTLSDSYDTVTNQLVIECNINPSLDFKKHRFKWYKDDSEIRTSFIPSEGMLTTYEQNFDDNTGKLMLIITYPMNIDCGLYRCCILDNNLKKVDEISHLVYKIFNPPPHLPAESYKFSDKKNSLIFEQILNDVSTEEGRQSIRLNCKLPQLNSRLDIKWYRNNEEILIEQKREKYRFTKAYNRLCLEILNLTIDDAGTYECKVKTSNADTSTKCNVYVNKNESKTYSGNQQKEWNNFTSESDNNIVESTNKILLDRTSVDTNTFIRGSSSGFCESNSSAQRPIFATPLSDRTITENTSFVKFTCSVLSTDCDISWEKNGIPIRPSSKYRQTFSDGLAILEISNLDDDDEAKYSCIASNRFGECVTSAKLKVFSGFKPSVNTPPVVTRQMKESYNLHNDVLTLECRVRGTPKPHVQWMKDGDYIIPGDKYEQCELSDGTCKLIIATPDPEEDSGTYTCEAECNGCSDSISHNVQYEGSVENQFNRMHRYYHRDPLKPYFKTGLTDCNISSGGTIALFIETAPNCEAEWFRDRWTIDHKPPKRYIFNDGNGFFACVINHATMDESAKYICKVTNSYGTSQSSSYVDIINPNSVGKGQKPPTFLTRPQTEIKIRAGDPFSMSFRVQGEPKPRIQWFKGAREITNAGRTIKEVFNDYVRFSIKESKESDCGIYFIVARNKHGVDRAFCQVTVRERQGVTDDNNLSPNIEITDALYLKITLSFSNNHVSLSWMKPLCHDAAPVISYRVDAWLVGKEGDASWKEIGTSPIASFDVFNLKHGCEYHFRVTPRNRYGYGPSTQTTYPIMFGDVVKLPEFTKILPGQLKALINNDITLECVAMGSPRPTIIWYKDGIRIDGNEKRVISIMGPLCRLTIHNISESDSGRYTCEASNKEGRVSTFARLQSVSDPKLFEADTKLKKNIETDIENLDEMLPQFTMRLRDRRVQCTYPVRLTCQALGVPSPVVTWYKDGVKIEEDERIAFLQEDQFSTLEISRTYLEDCGQYTASAQNELGSVSCHCNLIVDKGIRAYIAPEFLKTLDLAYTCNEDGEIFLQAQVEAYPAVGVTWHLNGLRLRPSRRIIASLETDGLITLNISEVTIKDAGVYTCVASNAVGRIESTCRVHVNENVNKKLNIPSIVSPDTPYSKEPMFLTKPRSSEAFEGDTVIIMCEVIGDPKPEVVWLRDFLKPEYYKDAPHFRSVIGNESEYRLEIPQAKIDYTGTYSVIATNCYGQTKAIISLQIYAKDINKGSSMDAGSIIHGNVETLPRVIKHLKDLRCCDGDAVTLECHIQGEPDPNVFWEKDGKIIHDKSVDYRQSFDGRRAKLSISRVFPEDEGQYCLVASNSMGRVKSKACIIVDIPEEKENLLNRTLSRPMTFLSLNSTPHSTPRSTPARSMSPLSLHASTLKASNNISQRQRRYRFAAPKFYSVPHNRVCEEGETVRFQCAISGHPIPWSTWDKDGIIVTPSQRFTIKERDDLRYLEIEEVCYEDAGLYRITLENDYGRIEATARLDIIKTHKTLRRGIRASSAPTRSSRSMSRRIMGYSTKIGGRMALATQKRASSIPSKKMVFLNGYDVTNHERLSISENENEILIEVHDVKSYDEGEYTLMLETDDFVLTTSTFVKVYHENENDIEKVPPTLKQPLTNITSIEGIPLDLTFMIDCNIPFDYLWQRNGETILNCDDFIYIDHGKGVLTLRITDPFIFDSGNYSCTVTTPYGDCTTSCDIEIEEPFDNISHIIPEFVKAPLPTVAFPGNSASFCARVSPVDSIVQWSVSGVDITDDDKDFVIERLESGINLLHLLNVQHHLSGEVKCCATSAIDPRIFSVYHTNLTVLPLPLKQKSDRLETSLTNLENKSSLVHDLTAYITKRPDDLTVLVGDSIQLYVEFVGFPEPKVRWMRAERSIENDSNTIIITRNGQSKLSINNITSDQGGKYSVEIMNEHSQDIASVSVAVEGIPDAPTALSISKGLDRIAVAWSGPPYDGGCMILGFLLEMQQNENKWQEIIEVADSLAYTVKNLDCGVRYKFRVRAKNVHGYSLPSNPTDEIILSPPKEINEMTRMPHVRSGGNFRERFEILEELGKGRFGVVHKVIEKETGVALAAKFIKCIKSLDRKKVQDEIKVMKSLHHPKLLQLSASFETQKEIIMVMEYLTGGELFERVVADDFTLTERDCILFIRQICEGVDYMHGKSIVHLDLKPENVLCYEKMSHEIKIIDFGLAQKLEPNKQVRVLFGTPEFIPPEIINYEPIGLQSDMWSVGVICYVLLSGLSPFMGETDVDTFANITRADYDFADDAFDAVSDEAREFIAALLVHRKEDRLTAKQCLNSSWLSQHNDGMGNTKLSTDKLKKFIIRRKWQKTGNAIRALGRLATLSASRKSSATSPPRPLAAREVKTENNTLIASPLSNISEQDIKIDSSVNLNSSEKMCKSHQTCSERSDSGFSEGPNSSAVNSTSKSNLNLNKCPTITKEKNDKSLKSNTLIVKDSSINDNQNLLSIKHVSRYNLEEKEDLRSEVDKRKQSLLKNNNSKVLHSKHAYDFESLKKSSKVSLLKGKFESKKSISSITGCKIKLTDKKDAPSTKIESNSTTFRRSTLFDLCFYSAIIESYILALQT</sequence>
<feature type="region of interest" description="Disordered" evidence="11">
    <location>
        <begin position="7243"/>
        <end position="7267"/>
    </location>
</feature>
<feature type="domain" description="Fibronectin type-III" evidence="15">
    <location>
        <begin position="6769"/>
        <end position="6864"/>
    </location>
</feature>
<feature type="domain" description="Ig-like" evidence="14">
    <location>
        <begin position="3441"/>
        <end position="3528"/>
    </location>
</feature>
<evidence type="ECO:0000259" key="15">
    <source>
        <dbReference type="PROSITE" id="PS50853"/>
    </source>
</evidence>
<evidence type="ECO:0000256" key="2">
    <source>
        <dbReference type="ARBA" id="ARBA00006692"/>
    </source>
</evidence>
<feature type="domain" description="Protein kinase" evidence="13">
    <location>
        <begin position="6886"/>
        <end position="7141"/>
    </location>
</feature>
<feature type="region of interest" description="Disordered" evidence="11">
    <location>
        <begin position="2329"/>
        <end position="2379"/>
    </location>
</feature>
<dbReference type="Gene3D" id="1.10.510.10">
    <property type="entry name" value="Transferase(Phosphotransferase) domain 1"/>
    <property type="match status" value="1"/>
</dbReference>
<feature type="domain" description="Ig-like" evidence="14">
    <location>
        <begin position="5855"/>
        <end position="5937"/>
    </location>
</feature>
<keyword evidence="10" id="KW-0175">Coiled coil</keyword>
<dbReference type="PROSITE" id="PS50835">
    <property type="entry name" value="IG_LIKE"/>
    <property type="match status" value="27"/>
</dbReference>
<feature type="domain" description="Ig-like" evidence="14">
    <location>
        <begin position="5197"/>
        <end position="5293"/>
    </location>
</feature>
<dbReference type="InterPro" id="IPR003961">
    <property type="entry name" value="FN3_dom"/>
</dbReference>
<feature type="domain" description="Ig-like" evidence="14">
    <location>
        <begin position="4818"/>
        <end position="4917"/>
    </location>
</feature>
<dbReference type="Pfam" id="PF07679">
    <property type="entry name" value="I-set"/>
    <property type="match status" value="24"/>
</dbReference>
<dbReference type="SMART" id="SM00220">
    <property type="entry name" value="S_TKc"/>
    <property type="match status" value="1"/>
</dbReference>
<feature type="compositionally biased region" description="Polar residues" evidence="11">
    <location>
        <begin position="2804"/>
        <end position="2813"/>
    </location>
</feature>
<feature type="domain" description="Ig-like" evidence="14">
    <location>
        <begin position="6237"/>
        <end position="6325"/>
    </location>
</feature>
<dbReference type="SUPFAM" id="SSF48726">
    <property type="entry name" value="Immunoglobulin"/>
    <property type="match status" value="28"/>
</dbReference>
<feature type="region of interest" description="Disordered" evidence="11">
    <location>
        <begin position="1833"/>
        <end position="1858"/>
    </location>
</feature>
<evidence type="ECO:0000313" key="17">
    <source>
        <dbReference type="Proteomes" id="UP000183832"/>
    </source>
</evidence>
<feature type="domain" description="Ig-like" evidence="14">
    <location>
        <begin position="702"/>
        <end position="788"/>
    </location>
</feature>
<feature type="domain" description="Ig-like" evidence="14">
    <location>
        <begin position="5418"/>
        <end position="5507"/>
    </location>
</feature>
<feature type="transmembrane region" description="Helical" evidence="12">
    <location>
        <begin position="53"/>
        <end position="71"/>
    </location>
</feature>
<dbReference type="FunFam" id="1.10.510.10:FF:000175">
    <property type="entry name" value="Myosin light chain kinase, smooth muscle"/>
    <property type="match status" value="1"/>
</dbReference>
<feature type="compositionally biased region" description="Basic and acidic residues" evidence="11">
    <location>
        <begin position="1114"/>
        <end position="1128"/>
    </location>
</feature>
<evidence type="ECO:0000256" key="6">
    <source>
        <dbReference type="ARBA" id="ARBA00022840"/>
    </source>
</evidence>
<keyword evidence="4" id="KW-0677">Repeat</keyword>
<dbReference type="Gene3D" id="3.30.200.20">
    <property type="entry name" value="Phosphorylase Kinase, domain 1"/>
    <property type="match status" value="1"/>
</dbReference>
<feature type="domain" description="Ig-like" evidence="14">
    <location>
        <begin position="284"/>
        <end position="372"/>
    </location>
</feature>
<dbReference type="CDD" id="cd00096">
    <property type="entry name" value="Ig"/>
    <property type="match status" value="5"/>
</dbReference>
<feature type="coiled-coil region" evidence="10">
    <location>
        <begin position="3654"/>
        <end position="3778"/>
    </location>
</feature>
<feature type="compositionally biased region" description="Basic and acidic residues" evidence="11">
    <location>
        <begin position="2329"/>
        <end position="2359"/>
    </location>
</feature>
<evidence type="ECO:0000256" key="1">
    <source>
        <dbReference type="ARBA" id="ARBA00004496"/>
    </source>
</evidence>
<dbReference type="GO" id="GO:0030154">
    <property type="term" value="P:cell differentiation"/>
    <property type="evidence" value="ECO:0007669"/>
    <property type="project" value="UniProtKB-ARBA"/>
</dbReference>
<evidence type="ECO:0000256" key="11">
    <source>
        <dbReference type="SAM" id="MobiDB-lite"/>
    </source>
</evidence>
<dbReference type="EMBL" id="CVRI01000054">
    <property type="protein sequence ID" value="CRL00789.1"/>
    <property type="molecule type" value="Genomic_DNA"/>
</dbReference>
<feature type="domain" description="Ig-like" evidence="14">
    <location>
        <begin position="3987"/>
        <end position="4083"/>
    </location>
</feature>
<evidence type="ECO:0000256" key="10">
    <source>
        <dbReference type="SAM" id="Coils"/>
    </source>
</evidence>
<dbReference type="Pfam" id="PF00069">
    <property type="entry name" value="Pkinase"/>
    <property type="match status" value="1"/>
</dbReference>
<dbReference type="FunFam" id="2.60.40.10:FF:000032">
    <property type="entry name" value="palladin isoform X1"/>
    <property type="match status" value="2"/>
</dbReference>
<feature type="region of interest" description="Disordered" evidence="11">
    <location>
        <begin position="3159"/>
        <end position="3187"/>
    </location>
</feature>
<feature type="compositionally biased region" description="Basic and acidic residues" evidence="11">
    <location>
        <begin position="3159"/>
        <end position="3175"/>
    </location>
</feature>
<feature type="region of interest" description="Disordered" evidence="11">
    <location>
        <begin position="2773"/>
        <end position="2822"/>
    </location>
</feature>
<dbReference type="InterPro" id="IPR000719">
    <property type="entry name" value="Prot_kinase_dom"/>
</dbReference>
<evidence type="ECO:0000256" key="4">
    <source>
        <dbReference type="ARBA" id="ARBA00022737"/>
    </source>
</evidence>
<dbReference type="Proteomes" id="UP000183832">
    <property type="component" value="Unassembled WGS sequence"/>
</dbReference>
<dbReference type="InterPro" id="IPR003598">
    <property type="entry name" value="Ig_sub2"/>
</dbReference>
<feature type="domain" description="Ig-like" evidence="14">
    <location>
        <begin position="6677"/>
        <end position="6765"/>
    </location>
</feature>
<dbReference type="Pfam" id="PF13927">
    <property type="entry name" value="Ig_3"/>
    <property type="match status" value="1"/>
</dbReference>
<feature type="domain" description="Ig-like" evidence="14">
    <location>
        <begin position="405"/>
        <end position="485"/>
    </location>
</feature>
<dbReference type="InterPro" id="IPR008271">
    <property type="entry name" value="Ser/Thr_kinase_AS"/>
</dbReference>
<dbReference type="InterPro" id="IPR007110">
    <property type="entry name" value="Ig-like_dom"/>
</dbReference>
<feature type="domain" description="Ig-like" evidence="14">
    <location>
        <begin position="4568"/>
        <end position="4648"/>
    </location>
</feature>
<evidence type="ECO:0000256" key="3">
    <source>
        <dbReference type="ARBA" id="ARBA00022490"/>
    </source>
</evidence>
<evidence type="ECO:0000256" key="7">
    <source>
        <dbReference type="ARBA" id="ARBA00023157"/>
    </source>
</evidence>
<feature type="domain" description="Ig-like" evidence="14">
    <location>
        <begin position="5325"/>
        <end position="5404"/>
    </location>
</feature>
<keyword evidence="12" id="KW-1133">Transmembrane helix</keyword>
<dbReference type="InterPro" id="IPR036116">
    <property type="entry name" value="FN3_sf"/>
</dbReference>
<protein>
    <submittedName>
        <fullName evidence="16">CLUMA_CG014043, isoform A</fullName>
    </submittedName>
</protein>
<keyword evidence="12" id="KW-0472">Membrane</keyword>
<evidence type="ECO:0000259" key="13">
    <source>
        <dbReference type="PROSITE" id="PS50011"/>
    </source>
</evidence>
<feature type="domain" description="Ig-like" evidence="14">
    <location>
        <begin position="4731"/>
        <end position="4806"/>
    </location>
</feature>
<dbReference type="PROSITE" id="PS50011">
    <property type="entry name" value="PROTEIN_KINASE_DOM"/>
    <property type="match status" value="1"/>
</dbReference>
<dbReference type="Pfam" id="PF00041">
    <property type="entry name" value="fn3"/>
    <property type="match status" value="2"/>
</dbReference>
<dbReference type="SUPFAM" id="SSF49265">
    <property type="entry name" value="Fibronectin type III"/>
    <property type="match status" value="1"/>
</dbReference>
<evidence type="ECO:0000256" key="8">
    <source>
        <dbReference type="ARBA" id="ARBA00023319"/>
    </source>
</evidence>
<dbReference type="GO" id="GO:0045989">
    <property type="term" value="P:positive regulation of striated muscle contraction"/>
    <property type="evidence" value="ECO:0007669"/>
    <property type="project" value="UniProtKB-ARBA"/>
</dbReference>
<accession>A0A1J1IKL7</accession>
<dbReference type="CDD" id="cd00063">
    <property type="entry name" value="FN3"/>
    <property type="match status" value="2"/>
</dbReference>
<dbReference type="FunFam" id="2.60.40.10:FF:001307">
    <property type="entry name" value="Stretchin-Mlck, isoform V"/>
    <property type="match status" value="2"/>
</dbReference>
<dbReference type="InterPro" id="IPR017441">
    <property type="entry name" value="Protein_kinase_ATP_BS"/>
</dbReference>
<keyword evidence="3" id="KW-0963">Cytoplasm</keyword>
<dbReference type="STRING" id="568069.A0A1J1IKL7"/>
<keyword evidence="6 9" id="KW-0067">ATP-binding</keyword>
<dbReference type="GO" id="GO:0005524">
    <property type="term" value="F:ATP binding"/>
    <property type="evidence" value="ECO:0007669"/>
    <property type="project" value="UniProtKB-UniRule"/>
</dbReference>
<dbReference type="InterPro" id="IPR013098">
    <property type="entry name" value="Ig_I-set"/>
</dbReference>
<dbReference type="FunFam" id="2.60.40.10:FF:001452">
    <property type="entry name" value="Uncharacterized protein, isoform F"/>
    <property type="match status" value="1"/>
</dbReference>
<gene>
    <name evidence="16" type="ORF">CLUMA_CG014043</name>
</gene>
<dbReference type="PANTHER" id="PTHR47633">
    <property type="entry name" value="IMMUNOGLOBULIN"/>
    <property type="match status" value="1"/>
</dbReference>
<dbReference type="SUPFAM" id="SSF56112">
    <property type="entry name" value="Protein kinase-like (PK-like)"/>
    <property type="match status" value="1"/>
</dbReference>
<feature type="domain" description="Fibronectin type-III" evidence="15">
    <location>
        <begin position="5528"/>
        <end position="5625"/>
    </location>
</feature>
<dbReference type="SMART" id="SM00406">
    <property type="entry name" value="IGv"/>
    <property type="match status" value="4"/>
</dbReference>
<feature type="domain" description="Ig-like" evidence="14">
    <location>
        <begin position="6080"/>
        <end position="6169"/>
    </location>
</feature>
<comment type="similarity">
    <text evidence="2">Belongs to the protein kinase superfamily. CAMK Ser/Thr protein kinase family.</text>
</comment>
<dbReference type="GO" id="GO:0009653">
    <property type="term" value="P:anatomical structure morphogenesis"/>
    <property type="evidence" value="ECO:0007669"/>
    <property type="project" value="UniProtKB-ARBA"/>
</dbReference>
<feature type="region of interest" description="Disordered" evidence="11">
    <location>
        <begin position="2552"/>
        <end position="2601"/>
    </location>
</feature>
<organism evidence="16 17">
    <name type="scientific">Clunio marinus</name>
    <dbReference type="NCBI Taxonomy" id="568069"/>
    <lineage>
        <taxon>Eukaryota</taxon>
        <taxon>Metazoa</taxon>
        <taxon>Ecdysozoa</taxon>
        <taxon>Arthropoda</taxon>
        <taxon>Hexapoda</taxon>
        <taxon>Insecta</taxon>
        <taxon>Pterygota</taxon>
        <taxon>Neoptera</taxon>
        <taxon>Endopterygota</taxon>
        <taxon>Diptera</taxon>
        <taxon>Nematocera</taxon>
        <taxon>Chironomoidea</taxon>
        <taxon>Chironomidae</taxon>
        <taxon>Clunio</taxon>
    </lineage>
</organism>
<keyword evidence="5 9" id="KW-0547">Nucleotide-binding</keyword>
<feature type="transmembrane region" description="Helical" evidence="12">
    <location>
        <begin position="27"/>
        <end position="46"/>
    </location>
</feature>
<feature type="transmembrane region" description="Helical" evidence="12">
    <location>
        <begin position="121"/>
        <end position="138"/>
    </location>
</feature>
<dbReference type="InterPro" id="IPR036179">
    <property type="entry name" value="Ig-like_dom_sf"/>
</dbReference>
<dbReference type="Gene3D" id="2.60.40.10">
    <property type="entry name" value="Immunoglobulins"/>
    <property type="match status" value="29"/>
</dbReference>
<dbReference type="GO" id="GO:0040017">
    <property type="term" value="P:positive regulation of locomotion"/>
    <property type="evidence" value="ECO:0007669"/>
    <property type="project" value="UniProtKB-ARBA"/>
</dbReference>
<dbReference type="Pfam" id="PF05620">
    <property type="entry name" value="TMEM208_SND2"/>
    <property type="match status" value="1"/>
</dbReference>
<keyword evidence="7" id="KW-1015">Disulfide bond</keyword>
<feature type="domain" description="Ig-like" evidence="14">
    <location>
        <begin position="803"/>
        <end position="881"/>
    </location>
</feature>
<feature type="region of interest" description="Disordered" evidence="11">
    <location>
        <begin position="2109"/>
        <end position="2161"/>
    </location>
</feature>
<proteinExistence type="inferred from homology"/>
<dbReference type="FunFam" id="2.60.40.10:FF:000425">
    <property type="entry name" value="Myosin light chain kinase"/>
    <property type="match status" value="1"/>
</dbReference>
<comment type="subcellular location">
    <subcellularLocation>
        <location evidence="1">Cytoplasm</location>
    </subcellularLocation>
</comment>
<feature type="domain" description="Ig-like" evidence="14">
    <location>
        <begin position="3845"/>
        <end position="3934"/>
    </location>
</feature>
<dbReference type="OrthoDB" id="10260894at2759"/>
<evidence type="ECO:0000256" key="9">
    <source>
        <dbReference type="PROSITE-ProRule" id="PRU10141"/>
    </source>
</evidence>
<dbReference type="SMART" id="SM00409">
    <property type="entry name" value="IG"/>
    <property type="match status" value="29"/>
</dbReference>
<feature type="compositionally biased region" description="Basic and acidic residues" evidence="11">
    <location>
        <begin position="2109"/>
        <end position="2141"/>
    </location>
</feature>
<feature type="binding site" evidence="9">
    <location>
        <position position="6915"/>
    </location>
    <ligand>
        <name>ATP</name>
        <dbReference type="ChEBI" id="CHEBI:30616"/>
    </ligand>
</feature>
<feature type="compositionally biased region" description="Basic and acidic residues" evidence="11">
    <location>
        <begin position="2773"/>
        <end position="2803"/>
    </location>
</feature>
<dbReference type="InterPro" id="IPR013106">
    <property type="entry name" value="Ig_V-set"/>
</dbReference>
<evidence type="ECO:0000256" key="5">
    <source>
        <dbReference type="ARBA" id="ARBA00022741"/>
    </source>
</evidence>
<dbReference type="FunFam" id="2.60.40.10:FF:001053">
    <property type="entry name" value="Uncharacterized protein, isoform D"/>
    <property type="match status" value="1"/>
</dbReference>
<feature type="domain" description="Ig-like" evidence="14">
    <location>
        <begin position="4928"/>
        <end position="5031"/>
    </location>
</feature>
<dbReference type="SMART" id="SM00408">
    <property type="entry name" value="IGc2"/>
    <property type="match status" value="23"/>
</dbReference>
<dbReference type="InterPro" id="IPR013783">
    <property type="entry name" value="Ig-like_fold"/>
</dbReference>
<dbReference type="InterPro" id="IPR003599">
    <property type="entry name" value="Ig_sub"/>
</dbReference>
<feature type="region of interest" description="Disordered" evidence="11">
    <location>
        <begin position="4282"/>
        <end position="4387"/>
    </location>
</feature>
<feature type="domain" description="Ig-like" evidence="14">
    <location>
        <begin position="503"/>
        <end position="588"/>
    </location>
</feature>
<keyword evidence="17" id="KW-1185">Reference proteome</keyword>
<feature type="domain" description="Ig-like" evidence="14">
    <location>
        <begin position="5748"/>
        <end position="5830"/>
    </location>
</feature>
<dbReference type="GO" id="GO:0060298">
    <property type="term" value="P:positive regulation of sarcomere organization"/>
    <property type="evidence" value="ECO:0007669"/>
    <property type="project" value="UniProtKB-ARBA"/>
</dbReference>
<dbReference type="PANTHER" id="PTHR47633:SF7">
    <property type="entry name" value="TITIN HOMOLOG"/>
    <property type="match status" value="1"/>
</dbReference>
<feature type="compositionally biased region" description="Basic and acidic residues" evidence="11">
    <location>
        <begin position="4370"/>
        <end position="4387"/>
    </location>
</feature>
<feature type="domain" description="Ig-like" evidence="14">
    <location>
        <begin position="183"/>
        <end position="271"/>
    </location>
</feature>
<dbReference type="PROSITE" id="PS00107">
    <property type="entry name" value="PROTEIN_KINASE_ATP"/>
    <property type="match status" value="1"/>
</dbReference>
<dbReference type="FunFam" id="2.60.40.10:FF:000107">
    <property type="entry name" value="Myosin, light chain kinase a"/>
    <property type="match status" value="6"/>
</dbReference>
<dbReference type="PROSITE" id="PS00108">
    <property type="entry name" value="PROTEIN_KINASE_ST"/>
    <property type="match status" value="1"/>
</dbReference>
<dbReference type="PROSITE" id="PS50853">
    <property type="entry name" value="FN3"/>
    <property type="match status" value="2"/>
</dbReference>
<keyword evidence="8" id="KW-0393">Immunoglobulin domain</keyword>
<dbReference type="InterPro" id="IPR008506">
    <property type="entry name" value="SND2/TMEM208"/>
</dbReference>
<feature type="compositionally biased region" description="Basic and acidic residues" evidence="11">
    <location>
        <begin position="1833"/>
        <end position="1845"/>
    </location>
</feature>
<feature type="domain" description="Ig-like" evidence="14">
    <location>
        <begin position="605"/>
        <end position="679"/>
    </location>
</feature>
<feature type="compositionally biased region" description="Basic and acidic residues" evidence="11">
    <location>
        <begin position="2552"/>
        <end position="2571"/>
    </location>
</feature>
<feature type="domain" description="Ig-like" evidence="14">
    <location>
        <begin position="5629"/>
        <end position="5721"/>
    </location>
</feature>
<feature type="domain" description="Ig-like" evidence="14">
    <location>
        <begin position="4106"/>
        <end position="4202"/>
    </location>
</feature>
<dbReference type="SMART" id="SM00060">
    <property type="entry name" value="FN3"/>
    <property type="match status" value="2"/>
</dbReference>
<evidence type="ECO:0000259" key="14">
    <source>
        <dbReference type="PROSITE" id="PS50835"/>
    </source>
</evidence>
<dbReference type="GO" id="GO:0030017">
    <property type="term" value="C:sarcomere"/>
    <property type="evidence" value="ECO:0007669"/>
    <property type="project" value="UniProtKB-ARBA"/>
</dbReference>
<feature type="domain" description="Ig-like" evidence="14">
    <location>
        <begin position="6450"/>
        <end position="6542"/>
    </location>
</feature>
<feature type="region of interest" description="Disordered" evidence="11">
    <location>
        <begin position="6191"/>
        <end position="6212"/>
    </location>
</feature>
<reference evidence="16 17" key="1">
    <citation type="submission" date="2015-04" db="EMBL/GenBank/DDBJ databases">
        <authorList>
            <person name="Syromyatnikov M.Y."/>
            <person name="Popov V.N."/>
        </authorList>
    </citation>
    <scope>NUCLEOTIDE SEQUENCE [LARGE SCALE GENOMIC DNA]</scope>
</reference>
<dbReference type="GO" id="GO:0004672">
    <property type="term" value="F:protein kinase activity"/>
    <property type="evidence" value="ECO:0007669"/>
    <property type="project" value="InterPro"/>
</dbReference>
<feature type="domain" description="Ig-like" evidence="14">
    <location>
        <begin position="5102"/>
        <end position="5190"/>
    </location>
</feature>
<feature type="region of interest" description="Disordered" evidence="11">
    <location>
        <begin position="1114"/>
        <end position="1147"/>
    </location>
</feature>